<dbReference type="AlphaFoldDB" id="A0A5B7FMX3"/>
<reference evidence="2 3" key="1">
    <citation type="submission" date="2019-05" db="EMBL/GenBank/DDBJ databases">
        <title>Another draft genome of Portunus trituberculatus and its Hox gene families provides insights of decapod evolution.</title>
        <authorList>
            <person name="Jeong J.-H."/>
            <person name="Song I."/>
            <person name="Kim S."/>
            <person name="Choi T."/>
            <person name="Kim D."/>
            <person name="Ryu S."/>
            <person name="Kim W."/>
        </authorList>
    </citation>
    <scope>NUCLEOTIDE SEQUENCE [LARGE SCALE GENOMIC DNA]</scope>
    <source>
        <tissue evidence="2">Muscle</tissue>
    </source>
</reference>
<dbReference type="Proteomes" id="UP000324222">
    <property type="component" value="Unassembled WGS sequence"/>
</dbReference>
<comment type="caution">
    <text evidence="2">The sequence shown here is derived from an EMBL/GenBank/DDBJ whole genome shotgun (WGS) entry which is preliminary data.</text>
</comment>
<accession>A0A5B7FMX3</accession>
<feature type="region of interest" description="Disordered" evidence="1">
    <location>
        <begin position="1"/>
        <end position="83"/>
    </location>
</feature>
<protein>
    <submittedName>
        <fullName evidence="2">Uncharacterized protein</fullName>
    </submittedName>
</protein>
<keyword evidence="3" id="KW-1185">Reference proteome</keyword>
<gene>
    <name evidence="2" type="ORF">E2C01_040402</name>
</gene>
<evidence type="ECO:0000313" key="3">
    <source>
        <dbReference type="Proteomes" id="UP000324222"/>
    </source>
</evidence>
<feature type="compositionally biased region" description="Basic and acidic residues" evidence="1">
    <location>
        <begin position="1"/>
        <end position="24"/>
    </location>
</feature>
<feature type="compositionally biased region" description="Polar residues" evidence="1">
    <location>
        <begin position="28"/>
        <end position="40"/>
    </location>
</feature>
<proteinExistence type="predicted"/>
<evidence type="ECO:0000313" key="2">
    <source>
        <dbReference type="EMBL" id="MPC46677.1"/>
    </source>
</evidence>
<sequence length="115" mass="13213">MERGKKGKKEEGRRKEKGGGDRQRGRQANGTHPDLSQRSAESPRPRSSLGLGFPLTHTLTFPPQTHTHHVPRMQDKTRPLPLNKDNGLLYFPWHQRQYCGRQERPPKLRSRTEGG</sequence>
<dbReference type="EMBL" id="VSRR010007319">
    <property type="protein sequence ID" value="MPC46677.1"/>
    <property type="molecule type" value="Genomic_DNA"/>
</dbReference>
<name>A0A5B7FMX3_PORTR</name>
<organism evidence="2 3">
    <name type="scientific">Portunus trituberculatus</name>
    <name type="common">Swimming crab</name>
    <name type="synonym">Neptunus trituberculatus</name>
    <dbReference type="NCBI Taxonomy" id="210409"/>
    <lineage>
        <taxon>Eukaryota</taxon>
        <taxon>Metazoa</taxon>
        <taxon>Ecdysozoa</taxon>
        <taxon>Arthropoda</taxon>
        <taxon>Crustacea</taxon>
        <taxon>Multicrustacea</taxon>
        <taxon>Malacostraca</taxon>
        <taxon>Eumalacostraca</taxon>
        <taxon>Eucarida</taxon>
        <taxon>Decapoda</taxon>
        <taxon>Pleocyemata</taxon>
        <taxon>Brachyura</taxon>
        <taxon>Eubrachyura</taxon>
        <taxon>Portunoidea</taxon>
        <taxon>Portunidae</taxon>
        <taxon>Portuninae</taxon>
        <taxon>Portunus</taxon>
    </lineage>
</organism>
<evidence type="ECO:0000256" key="1">
    <source>
        <dbReference type="SAM" id="MobiDB-lite"/>
    </source>
</evidence>